<feature type="compositionally biased region" description="Low complexity" evidence="1">
    <location>
        <begin position="9"/>
        <end position="24"/>
    </location>
</feature>
<accession>A0A6J4U167</accession>
<feature type="non-terminal residue" evidence="2">
    <location>
        <position position="45"/>
    </location>
</feature>
<proteinExistence type="predicted"/>
<feature type="non-terminal residue" evidence="2">
    <location>
        <position position="1"/>
    </location>
</feature>
<protein>
    <submittedName>
        <fullName evidence="2">Uncharacterized protein</fullName>
    </submittedName>
</protein>
<organism evidence="2">
    <name type="scientific">uncultured Rubrobacteraceae bacterium</name>
    <dbReference type="NCBI Taxonomy" id="349277"/>
    <lineage>
        <taxon>Bacteria</taxon>
        <taxon>Bacillati</taxon>
        <taxon>Actinomycetota</taxon>
        <taxon>Rubrobacteria</taxon>
        <taxon>Rubrobacterales</taxon>
        <taxon>Rubrobacteraceae</taxon>
        <taxon>environmental samples</taxon>
    </lineage>
</organism>
<name>A0A6J4U167_9ACTN</name>
<evidence type="ECO:0000256" key="1">
    <source>
        <dbReference type="SAM" id="MobiDB-lite"/>
    </source>
</evidence>
<gene>
    <name evidence="2" type="ORF">AVDCRST_MAG05-4952</name>
</gene>
<reference evidence="2" key="1">
    <citation type="submission" date="2020-02" db="EMBL/GenBank/DDBJ databases">
        <authorList>
            <person name="Meier V. D."/>
        </authorList>
    </citation>
    <scope>NUCLEOTIDE SEQUENCE</scope>
    <source>
        <strain evidence="2">AVDCRST_MAG05</strain>
    </source>
</reference>
<feature type="region of interest" description="Disordered" evidence="1">
    <location>
        <begin position="1"/>
        <end position="45"/>
    </location>
</feature>
<sequence length="45" mass="4911">WSKVGHRIPGWGPPRSRWPPFRGSCSPASPWWLGPSRTGTPGGRG</sequence>
<dbReference type="EMBL" id="CADCVM010000528">
    <property type="protein sequence ID" value="CAA9536745.1"/>
    <property type="molecule type" value="Genomic_DNA"/>
</dbReference>
<evidence type="ECO:0000313" key="2">
    <source>
        <dbReference type="EMBL" id="CAA9536745.1"/>
    </source>
</evidence>
<dbReference type="AlphaFoldDB" id="A0A6J4U167"/>